<feature type="region of interest" description="Disordered" evidence="1">
    <location>
        <begin position="210"/>
        <end position="235"/>
    </location>
</feature>
<dbReference type="Proteomes" id="UP000077701">
    <property type="component" value="Unassembled WGS sequence"/>
</dbReference>
<dbReference type="RefSeq" id="WP_068903119.1">
    <property type="nucleotide sequence ID" value="NZ_BDCX01000018.1"/>
</dbReference>
<dbReference type="InterPro" id="IPR005025">
    <property type="entry name" value="FMN_Rdtase-like_dom"/>
</dbReference>
<dbReference type="GO" id="GO:0010181">
    <property type="term" value="F:FMN binding"/>
    <property type="evidence" value="ECO:0007669"/>
    <property type="project" value="TreeGrafter"/>
</dbReference>
<dbReference type="PANTHER" id="PTHR30543">
    <property type="entry name" value="CHROMATE REDUCTASE"/>
    <property type="match status" value="1"/>
</dbReference>
<dbReference type="GO" id="GO:0005829">
    <property type="term" value="C:cytosol"/>
    <property type="evidence" value="ECO:0007669"/>
    <property type="project" value="TreeGrafter"/>
</dbReference>
<dbReference type="Pfam" id="PF03358">
    <property type="entry name" value="FMN_red"/>
    <property type="match status" value="1"/>
</dbReference>
<dbReference type="SUPFAM" id="SSF52218">
    <property type="entry name" value="Flavoproteins"/>
    <property type="match status" value="1"/>
</dbReference>
<evidence type="ECO:0000313" key="3">
    <source>
        <dbReference type="EMBL" id="GAT70667.1"/>
    </source>
</evidence>
<dbReference type="EMBL" id="BDCX01000018">
    <property type="protein sequence ID" value="GAT70667.1"/>
    <property type="molecule type" value="Genomic_DNA"/>
</dbReference>
<dbReference type="GO" id="GO:0016491">
    <property type="term" value="F:oxidoreductase activity"/>
    <property type="evidence" value="ECO:0007669"/>
    <property type="project" value="InterPro"/>
</dbReference>
<gene>
    <name evidence="3" type="ORF">PS9374_06353</name>
</gene>
<dbReference type="Gene3D" id="3.40.50.360">
    <property type="match status" value="1"/>
</dbReference>
<dbReference type="AlphaFoldDB" id="A0A161LN14"/>
<feature type="domain" description="NADPH-dependent FMN reductase-like" evidence="2">
    <location>
        <begin position="6"/>
        <end position="144"/>
    </location>
</feature>
<keyword evidence="4" id="KW-1185">Reference proteome</keyword>
<comment type="caution">
    <text evidence="3">The sequence shown here is derived from an EMBL/GenBank/DDBJ whole genome shotgun (WGS) entry which is preliminary data.</text>
</comment>
<dbReference type="InterPro" id="IPR050712">
    <property type="entry name" value="NAD(P)H-dep_reductase"/>
</dbReference>
<dbReference type="STRING" id="161355.PS9374_06353"/>
<evidence type="ECO:0000313" key="4">
    <source>
        <dbReference type="Proteomes" id="UP000077701"/>
    </source>
</evidence>
<protein>
    <submittedName>
        <fullName evidence="3">FMN reductase</fullName>
    </submittedName>
</protein>
<dbReference type="PANTHER" id="PTHR30543:SF21">
    <property type="entry name" value="NAD(P)H-DEPENDENT FMN REDUCTASE LOT6"/>
    <property type="match status" value="1"/>
</dbReference>
<evidence type="ECO:0000259" key="2">
    <source>
        <dbReference type="Pfam" id="PF03358"/>
    </source>
</evidence>
<name>A0A161LN14_9ACTN</name>
<proteinExistence type="predicted"/>
<sequence length="235" mass="24311">MSVTPHVTVLSGALGAGSRTERLARWCARECLSRGATATLFGGAELDFPFYGEPGRHGPRVTRFLDDLARADGVVLVTPAYHGSVSGLLKNALDYVNELAADVRPFFDARAVGCVALAGGEQGAAATLATMRAIVHALRGWPTPLGVGVTGGSLPDGDASPASERTRRQLGLMLDQVLFLGSVPGAGRPEEAALSSLALTALDAGYFDAGKSGSPRGGTSPEISAEPVLYRHADR</sequence>
<reference evidence="3 4" key="1">
    <citation type="journal article" date="2016" name="Genome Announc.">
        <title>Draft Genome Sequence of Planomonospora sphaerica JCM9374, a Rare Actinomycete.</title>
        <authorList>
            <person name="Dohra H."/>
            <person name="Suzuki T."/>
            <person name="Inoue Y."/>
            <person name="Kodani S."/>
        </authorList>
    </citation>
    <scope>NUCLEOTIDE SEQUENCE [LARGE SCALE GENOMIC DNA]</scope>
    <source>
        <strain evidence="3 4">JCM 9374</strain>
    </source>
</reference>
<reference evidence="4" key="2">
    <citation type="submission" date="2016-04" db="EMBL/GenBank/DDBJ databases">
        <title>Planomonospora sphaerica JCM9374 whole genome shotgun sequence.</title>
        <authorList>
            <person name="Suzuki T."/>
            <person name="Dohra H."/>
            <person name="Kodani S."/>
        </authorList>
    </citation>
    <scope>NUCLEOTIDE SEQUENCE [LARGE SCALE GENOMIC DNA]</scope>
    <source>
        <strain evidence="4">JCM 9374</strain>
    </source>
</reference>
<organism evidence="3 4">
    <name type="scientific">Planomonospora sphaerica</name>
    <dbReference type="NCBI Taxonomy" id="161355"/>
    <lineage>
        <taxon>Bacteria</taxon>
        <taxon>Bacillati</taxon>
        <taxon>Actinomycetota</taxon>
        <taxon>Actinomycetes</taxon>
        <taxon>Streptosporangiales</taxon>
        <taxon>Streptosporangiaceae</taxon>
        <taxon>Planomonospora</taxon>
    </lineage>
</organism>
<accession>A0A161LN14</accession>
<dbReference type="OrthoDB" id="9812295at2"/>
<evidence type="ECO:0000256" key="1">
    <source>
        <dbReference type="SAM" id="MobiDB-lite"/>
    </source>
</evidence>
<dbReference type="InterPro" id="IPR029039">
    <property type="entry name" value="Flavoprotein-like_sf"/>
</dbReference>